<dbReference type="InterPro" id="IPR010920">
    <property type="entry name" value="LSM_dom_sf"/>
</dbReference>
<dbReference type="Gene3D" id="2.30.30.100">
    <property type="match status" value="1"/>
</dbReference>
<dbReference type="RefSeq" id="WP_000614153.1">
    <property type="nucleotide sequence ID" value="NZ_CACSGJ010000042.1"/>
</dbReference>
<sequence>MIQGWNTQDEMISQAQYGRMMMQNEPDEEFGQAIDQKVPNPYIKERFAVGNSAMPPVVTDTLEFRHPYNHPKGTLRHGFRDQKEWRKGIFSNDQTESKKTFLSGHRKYLFNLQETQSPIEVTLTNGMTYTGTIRTSDEETISLECPNEDGKTYTVRVIFKHNLVMFSPITAVTTAPRPS</sequence>
<reference evidence="1 2" key="1">
    <citation type="submission" date="2015-10" db="EMBL/GenBank/DDBJ databases">
        <title>The utility of whole genome sequencing in characterizing Acinetobacter epidemiology and analyzing hospital outbreaks.</title>
        <authorList>
            <person name="Ozer E.A."/>
            <person name="Fitzpatrick M.A."/>
            <person name="Hauser A.R."/>
        </authorList>
    </citation>
    <scope>NUCLEOTIDE SEQUENCE [LARGE SCALE GENOMIC DNA]</scope>
    <source>
        <strain evidence="1 2">ABBL072</strain>
    </source>
</reference>
<dbReference type="EMBL" id="LLGC01000179">
    <property type="protein sequence ID" value="KQE03569.1"/>
    <property type="molecule type" value="Genomic_DNA"/>
</dbReference>
<proteinExistence type="predicted"/>
<protein>
    <submittedName>
        <fullName evidence="1">Uncharacterized protein</fullName>
    </submittedName>
</protein>
<dbReference type="AlphaFoldDB" id="A0AAN5WDY3"/>
<gene>
    <name evidence="1" type="ORF">APD33_13215</name>
</gene>
<evidence type="ECO:0000313" key="1">
    <source>
        <dbReference type="EMBL" id="KQE03569.1"/>
    </source>
</evidence>
<dbReference type="Pfam" id="PF17209">
    <property type="entry name" value="Hfq"/>
    <property type="match status" value="1"/>
</dbReference>
<evidence type="ECO:0000313" key="2">
    <source>
        <dbReference type="Proteomes" id="UP000051449"/>
    </source>
</evidence>
<dbReference type="SUPFAM" id="SSF50182">
    <property type="entry name" value="Sm-like ribonucleoproteins"/>
    <property type="match status" value="1"/>
</dbReference>
<comment type="caution">
    <text evidence="1">The sequence shown here is derived from an EMBL/GenBank/DDBJ whole genome shotgun (WGS) entry which is preliminary data.</text>
</comment>
<organism evidence="1 2">
    <name type="scientific">Acinetobacter baumannii</name>
    <dbReference type="NCBI Taxonomy" id="470"/>
    <lineage>
        <taxon>Bacteria</taxon>
        <taxon>Pseudomonadati</taxon>
        <taxon>Pseudomonadota</taxon>
        <taxon>Gammaproteobacteria</taxon>
        <taxon>Moraxellales</taxon>
        <taxon>Moraxellaceae</taxon>
        <taxon>Acinetobacter</taxon>
        <taxon>Acinetobacter calcoaceticus/baumannii complex</taxon>
    </lineage>
</organism>
<dbReference type="Proteomes" id="UP000051449">
    <property type="component" value="Unassembled WGS sequence"/>
</dbReference>
<name>A0AAN5WDY3_ACIBA</name>
<dbReference type="InterPro" id="IPR005001">
    <property type="entry name" value="Hfq"/>
</dbReference>
<accession>A0AAN5WDY3</accession>